<reference evidence="2" key="1">
    <citation type="submission" date="2009-12" db="EMBL/GenBank/DDBJ databases">
        <authorList>
            <person name="Weinstock G."/>
            <person name="Sodergren E."/>
            <person name="Clifton S."/>
            <person name="Fulton L."/>
            <person name="Fulton B."/>
            <person name="Courtney L."/>
            <person name="Fronick C."/>
            <person name="Harrison M."/>
            <person name="Strong C."/>
            <person name="Farmer C."/>
            <person name="Delahaunty K."/>
            <person name="Markovic C."/>
            <person name="Hall O."/>
            <person name="Minx P."/>
            <person name="Tomlinson C."/>
            <person name="Mitreva M."/>
            <person name="Nelson J."/>
            <person name="Hou S."/>
            <person name="Wollam A."/>
            <person name="Pepin K.H."/>
            <person name="Johnson M."/>
            <person name="Bhonagiri V."/>
            <person name="Nash W.E."/>
            <person name="Warren W."/>
            <person name="Chinwalla A."/>
            <person name="Mardis E.R."/>
            <person name="Wilson R.K."/>
        </authorList>
    </citation>
    <scope>NUCLEOTIDE SEQUENCE [LARGE SCALE GENOMIC DNA]</scope>
    <source>
        <strain evidence="2">DSM 15176</strain>
    </source>
</reference>
<keyword evidence="2" id="KW-0328">Glycosyltransferase</keyword>
<dbReference type="InterPro" id="IPR028098">
    <property type="entry name" value="Glyco_trans_4-like_N"/>
</dbReference>
<evidence type="ECO:0000313" key="2">
    <source>
        <dbReference type="EMBL" id="EFB75179.1"/>
    </source>
</evidence>
<keyword evidence="3" id="KW-1185">Reference proteome</keyword>
<dbReference type="PANTHER" id="PTHR12526">
    <property type="entry name" value="GLYCOSYLTRANSFERASE"/>
    <property type="match status" value="1"/>
</dbReference>
<organism evidence="2 3">
    <name type="scientific">Subdoligranulum variabile DSM 15176</name>
    <dbReference type="NCBI Taxonomy" id="411471"/>
    <lineage>
        <taxon>Bacteria</taxon>
        <taxon>Bacillati</taxon>
        <taxon>Bacillota</taxon>
        <taxon>Clostridia</taxon>
        <taxon>Eubacteriales</taxon>
        <taxon>Oscillospiraceae</taxon>
        <taxon>Subdoligranulum</taxon>
    </lineage>
</organism>
<comment type="caution">
    <text evidence="2">The sequence shown here is derived from an EMBL/GenBank/DDBJ whole genome shotgun (WGS) entry which is preliminary data.</text>
</comment>
<dbReference type="HOGENOM" id="CLU_009583_28_3_9"/>
<dbReference type="Pfam" id="PF13692">
    <property type="entry name" value="Glyco_trans_1_4"/>
    <property type="match status" value="1"/>
</dbReference>
<dbReference type="Gene3D" id="3.40.50.2000">
    <property type="entry name" value="Glycogen Phosphorylase B"/>
    <property type="match status" value="2"/>
</dbReference>
<dbReference type="Pfam" id="PF13439">
    <property type="entry name" value="Glyco_transf_4"/>
    <property type="match status" value="1"/>
</dbReference>
<name>D1PQ69_9FIRM</name>
<evidence type="ECO:0000313" key="3">
    <source>
        <dbReference type="Proteomes" id="UP000003438"/>
    </source>
</evidence>
<evidence type="ECO:0000259" key="1">
    <source>
        <dbReference type="Pfam" id="PF13439"/>
    </source>
</evidence>
<dbReference type="GO" id="GO:0016757">
    <property type="term" value="F:glycosyltransferase activity"/>
    <property type="evidence" value="ECO:0007669"/>
    <property type="project" value="UniProtKB-KW"/>
</dbReference>
<sequence>MKILFINEVCGITSTGRITCELADKLTAEGHECRIAYGRKGQVPERWQHYGVRIGGDWDVRLHALQTRLFDLCGFGSAAPTRRFLAWADTFDPDLIWIHNLHGYYIQVELLFAWLKSRPQTPVRWTLHDCWAFTGHCTHFAAVGCEQWKTGCRHCRQLDQYPKCSGISHVDRNYARKKAAFTGVPRLTIQTPSQWLADLVKQSFLQEYPVTVEYNTVDPAVFRPTPGDFRARYGLQDKVIVLGVANVWSERKGLADFVRLAAALGEKYQVVLVGVSEQQRKKLPARILALPKTANARELAQIYTAADFFFNPTYEDTYPTVNLEAEACGTPVITYATGGAPETIHRPDSVLVAPGDLDRVAACLQGRDTV</sequence>
<feature type="domain" description="Glycosyltransferase subfamily 4-like N-terminal" evidence="1">
    <location>
        <begin position="16"/>
        <end position="219"/>
    </location>
</feature>
<dbReference type="EMBL" id="ACBY02000032">
    <property type="protein sequence ID" value="EFB75179.1"/>
    <property type="molecule type" value="Genomic_DNA"/>
</dbReference>
<dbReference type="SUPFAM" id="SSF53756">
    <property type="entry name" value="UDP-Glycosyltransferase/glycogen phosphorylase"/>
    <property type="match status" value="1"/>
</dbReference>
<dbReference type="PANTHER" id="PTHR12526:SF630">
    <property type="entry name" value="GLYCOSYLTRANSFERASE"/>
    <property type="match status" value="1"/>
</dbReference>
<gene>
    <name evidence="2" type="ORF">SUBVAR_06537</name>
</gene>
<keyword evidence="2" id="KW-0808">Transferase</keyword>
<dbReference type="OrthoDB" id="9802525at2"/>
<dbReference type="AlphaFoldDB" id="D1PQ69"/>
<proteinExistence type="predicted"/>
<protein>
    <submittedName>
        <fullName evidence="2">Glycosyltransferase, group 1 family protein</fullName>
        <ecNumber evidence="2">2.4.-.-</ecNumber>
    </submittedName>
</protein>
<dbReference type="STRING" id="411471.SUBVAR_06537"/>
<dbReference type="eggNOG" id="COG0297">
    <property type="taxonomic scope" value="Bacteria"/>
</dbReference>
<dbReference type="Proteomes" id="UP000003438">
    <property type="component" value="Unassembled WGS sequence"/>
</dbReference>
<dbReference type="RefSeq" id="WP_007047899.1">
    <property type="nucleotide sequence ID" value="NZ_GG704770.1"/>
</dbReference>
<accession>D1PQ69</accession>
<dbReference type="EC" id="2.4.-.-" evidence="2"/>
<dbReference type="CAZy" id="GT4">
    <property type="family name" value="Glycosyltransferase Family 4"/>
</dbReference>